<protein>
    <submittedName>
        <fullName evidence="3">ADP compounds hydrolase NudE</fullName>
        <ecNumber evidence="3">3.6.1.-</ecNumber>
    </submittedName>
</protein>
<keyword evidence="1 3" id="KW-0378">Hydrolase</keyword>
<sequence>MARKPETLQAKTVARSRLFRVEQLDLRFNNGTEVAFERLATGMGGAVLVVAVTGGEELVLIREYAAGTDRYELGLPKGRVEPGEDPLAAANRELREETGFGANRLEPLHELTLAPGYMAHSTDIILARDLYEAPLPGDEPEPIEVVPWPIAELDELLTQPDLTEARSIAAIFLALNRLRGED</sequence>
<dbReference type="InterPro" id="IPR000086">
    <property type="entry name" value="NUDIX_hydrolase_dom"/>
</dbReference>
<organism evidence="3">
    <name type="scientific">uncultured organism</name>
    <dbReference type="NCBI Taxonomy" id="155900"/>
    <lineage>
        <taxon>unclassified sequences</taxon>
        <taxon>environmental samples</taxon>
    </lineage>
</organism>
<evidence type="ECO:0000313" key="3">
    <source>
        <dbReference type="EMBL" id="QEA06031.1"/>
    </source>
</evidence>
<dbReference type="InterPro" id="IPR020084">
    <property type="entry name" value="NUDIX_hydrolase_CS"/>
</dbReference>
<dbReference type="GO" id="GO:0006753">
    <property type="term" value="P:nucleoside phosphate metabolic process"/>
    <property type="evidence" value="ECO:0007669"/>
    <property type="project" value="TreeGrafter"/>
</dbReference>
<dbReference type="AlphaFoldDB" id="A0A5B8RBL7"/>
<dbReference type="Pfam" id="PF00293">
    <property type="entry name" value="NUDIX"/>
    <property type="match status" value="1"/>
</dbReference>
<dbReference type="Gene3D" id="3.90.79.10">
    <property type="entry name" value="Nucleoside Triphosphate Pyrophosphohydrolase"/>
    <property type="match status" value="1"/>
</dbReference>
<dbReference type="GO" id="GO:0019693">
    <property type="term" value="P:ribose phosphate metabolic process"/>
    <property type="evidence" value="ECO:0007669"/>
    <property type="project" value="TreeGrafter"/>
</dbReference>
<dbReference type="PROSITE" id="PS51462">
    <property type="entry name" value="NUDIX"/>
    <property type="match status" value="1"/>
</dbReference>
<dbReference type="EC" id="3.6.1.-" evidence="3"/>
<dbReference type="PANTHER" id="PTHR11839">
    <property type="entry name" value="UDP/ADP-SUGAR PYROPHOSPHATASE"/>
    <property type="match status" value="1"/>
</dbReference>
<dbReference type="NCBIfam" id="NF008736">
    <property type="entry name" value="PRK11762.1"/>
    <property type="match status" value="1"/>
</dbReference>
<dbReference type="PROSITE" id="PS00893">
    <property type="entry name" value="NUDIX_BOX"/>
    <property type="match status" value="1"/>
</dbReference>
<name>A0A5B8RBL7_9ZZZZ</name>
<feature type="domain" description="Nudix hydrolase" evidence="2">
    <location>
        <begin position="42"/>
        <end position="175"/>
    </location>
</feature>
<dbReference type="FunFam" id="3.90.79.10:FF:000006">
    <property type="entry name" value="ADP compounds hydrolase NudE"/>
    <property type="match status" value="1"/>
</dbReference>
<dbReference type="SUPFAM" id="SSF55811">
    <property type="entry name" value="Nudix"/>
    <property type="match status" value="1"/>
</dbReference>
<dbReference type="CDD" id="cd24156">
    <property type="entry name" value="NUDIX_ADPRase_NudE"/>
    <property type="match status" value="1"/>
</dbReference>
<dbReference type="InterPro" id="IPR015797">
    <property type="entry name" value="NUDIX_hydrolase-like_dom_sf"/>
</dbReference>
<reference evidence="3" key="1">
    <citation type="submission" date="2019-06" db="EMBL/GenBank/DDBJ databases">
        <authorList>
            <person name="Murdoch R.W."/>
            <person name="Fathepure B."/>
        </authorList>
    </citation>
    <scope>NUCLEOTIDE SEQUENCE</scope>
</reference>
<dbReference type="PANTHER" id="PTHR11839:SF12">
    <property type="entry name" value="ADP COMPOUNDS HYDROLASE NUDE"/>
    <property type="match status" value="1"/>
</dbReference>
<gene>
    <name evidence="3" type="primary">nudE</name>
    <name evidence="3" type="ORF">KBTEX_02360</name>
</gene>
<dbReference type="EMBL" id="MN079121">
    <property type="protein sequence ID" value="QEA06031.1"/>
    <property type="molecule type" value="Genomic_DNA"/>
</dbReference>
<proteinExistence type="predicted"/>
<accession>A0A5B8RBL7</accession>
<dbReference type="GO" id="GO:0019144">
    <property type="term" value="F:ADP-sugar diphosphatase activity"/>
    <property type="evidence" value="ECO:0007669"/>
    <property type="project" value="TreeGrafter"/>
</dbReference>
<evidence type="ECO:0000259" key="2">
    <source>
        <dbReference type="PROSITE" id="PS51462"/>
    </source>
</evidence>
<evidence type="ECO:0000256" key="1">
    <source>
        <dbReference type="ARBA" id="ARBA00022801"/>
    </source>
</evidence>